<evidence type="ECO:0000313" key="3">
    <source>
        <dbReference type="Proteomes" id="UP000622707"/>
    </source>
</evidence>
<evidence type="ECO:0000256" key="1">
    <source>
        <dbReference type="SAM" id="MobiDB-lite"/>
    </source>
</evidence>
<keyword evidence="3" id="KW-1185">Reference proteome</keyword>
<reference evidence="2 3" key="1">
    <citation type="journal article" date="2017" name="Int. J. Syst. Evol. Microbiol.">
        <title>Ramlibacter alkalitolerans sp. nov., alkali-tolerant bacterium isolated from soil of ginseng.</title>
        <authorList>
            <person name="Lee D.H."/>
            <person name="Cha C.J."/>
        </authorList>
    </citation>
    <scope>NUCLEOTIDE SEQUENCE [LARGE SCALE GENOMIC DNA]</scope>
    <source>
        <strain evidence="2 3">KACC 19305</strain>
    </source>
</reference>
<protein>
    <submittedName>
        <fullName evidence="2">Uncharacterized protein</fullName>
    </submittedName>
</protein>
<feature type="region of interest" description="Disordered" evidence="1">
    <location>
        <begin position="1"/>
        <end position="40"/>
    </location>
</feature>
<dbReference type="Proteomes" id="UP000622707">
    <property type="component" value="Unassembled WGS sequence"/>
</dbReference>
<name>A0ABS1JJR7_9BURK</name>
<organism evidence="2 3">
    <name type="scientific">Ramlibacter alkalitolerans</name>
    <dbReference type="NCBI Taxonomy" id="2039631"/>
    <lineage>
        <taxon>Bacteria</taxon>
        <taxon>Pseudomonadati</taxon>
        <taxon>Pseudomonadota</taxon>
        <taxon>Betaproteobacteria</taxon>
        <taxon>Burkholderiales</taxon>
        <taxon>Comamonadaceae</taxon>
        <taxon>Ramlibacter</taxon>
    </lineage>
</organism>
<proteinExistence type="predicted"/>
<feature type="compositionally biased region" description="Basic and acidic residues" evidence="1">
    <location>
        <begin position="1"/>
        <end position="20"/>
    </location>
</feature>
<sequence>MSGNEQRKQWAEHIEDEARALEAQQHAAGGTHTPVEGPLPYSADQLAAAVADAVAAERERCAAIADRWGSEARLREAFGAFTQAELRAAGATARAIGSDIRNAPASGRPRG</sequence>
<gene>
    <name evidence="2" type="ORF">JI746_04990</name>
</gene>
<dbReference type="RefSeq" id="WP_201687684.1">
    <property type="nucleotide sequence ID" value="NZ_JAEQND010000002.1"/>
</dbReference>
<accession>A0ABS1JJR7</accession>
<dbReference type="EMBL" id="JAEQND010000002">
    <property type="protein sequence ID" value="MBL0424459.1"/>
    <property type="molecule type" value="Genomic_DNA"/>
</dbReference>
<comment type="caution">
    <text evidence="2">The sequence shown here is derived from an EMBL/GenBank/DDBJ whole genome shotgun (WGS) entry which is preliminary data.</text>
</comment>
<evidence type="ECO:0000313" key="2">
    <source>
        <dbReference type="EMBL" id="MBL0424459.1"/>
    </source>
</evidence>